<dbReference type="Proteomes" id="UP000663124">
    <property type="component" value="Plasmid p5"/>
</dbReference>
<keyword evidence="1" id="KW-0614">Plasmid</keyword>
<reference evidence="1" key="1">
    <citation type="submission" date="2019-09" db="EMBL/GenBank/DDBJ databases">
        <title>Comparative Genomics of Leptospira interrogans Reveals Genome Plasticity - A Common Adaptive Strategy for Survival in Various Hosts.</title>
        <authorList>
            <person name="Ramli S.R."/>
            <person name="Bunk B."/>
            <person name="Goris M."/>
            <person name="Bhuju S."/>
            <person name="Jarek M."/>
            <person name="Sproer C."/>
            <person name="Mustakim S."/>
            <person name="Strommenger B."/>
            <person name="Pessler F."/>
        </authorList>
    </citation>
    <scope>NUCLEOTIDE SEQUENCE</scope>
    <source>
        <strain evidence="1">782</strain>
        <plasmid evidence="1">p5</plasmid>
    </source>
</reference>
<proteinExistence type="predicted"/>
<geneLocation type="plasmid" evidence="1 2">
    <name>p5</name>
</geneLocation>
<evidence type="ECO:0000313" key="1">
    <source>
        <dbReference type="EMBL" id="QOI45191.1"/>
    </source>
</evidence>
<accession>A0AAP9WGU6</accession>
<dbReference type="EMBL" id="CP043889">
    <property type="protein sequence ID" value="QOI45191.1"/>
    <property type="molecule type" value="Genomic_DNA"/>
</dbReference>
<protein>
    <submittedName>
        <fullName evidence="1">XRE family transcriptional regulator</fullName>
    </submittedName>
</protein>
<organism evidence="1 2">
    <name type="scientific">Leptospira interrogans serovar Canicola</name>
    <dbReference type="NCBI Taxonomy" id="211880"/>
    <lineage>
        <taxon>Bacteria</taxon>
        <taxon>Pseudomonadati</taxon>
        <taxon>Spirochaetota</taxon>
        <taxon>Spirochaetia</taxon>
        <taxon>Leptospirales</taxon>
        <taxon>Leptospiraceae</taxon>
        <taxon>Leptospira</taxon>
    </lineage>
</organism>
<sequence>MSKESQQKTILAIVKKWQDCLHTEEPDRKMLTDYIRNFVESKRGNVALLSRESNIAVPVISNLINESKTPPSMKRILILVETIQKLTKS</sequence>
<name>A0AAP9WGU6_LEPIR</name>
<dbReference type="AlphaFoldDB" id="A0AAP9WGU6"/>
<evidence type="ECO:0000313" key="2">
    <source>
        <dbReference type="Proteomes" id="UP000663124"/>
    </source>
</evidence>
<gene>
    <name evidence="1" type="ORF">Lepto782_23755</name>
</gene>